<dbReference type="EMBL" id="RBZM01000002">
    <property type="protein sequence ID" value="RKP56849.1"/>
    <property type="molecule type" value="Genomic_DNA"/>
</dbReference>
<name>A0A494Y2B5_9BACL</name>
<evidence type="ECO:0008006" key="4">
    <source>
        <dbReference type="Google" id="ProtNLM"/>
    </source>
</evidence>
<keyword evidence="1" id="KW-0732">Signal</keyword>
<protein>
    <recommendedName>
        <fullName evidence="4">Copper amine oxidase N-terminal domain-containing protein</fullName>
    </recommendedName>
</protein>
<sequence length="274" mass="31122">MKKLQIIVILSLALALLCIRTSDASAKSAVYPNVRIQSTVLHDFSFNGKLVNGRTYVDAKGLLKCLPFSTRPDDAVWVAETKTLFVLGESYPGLKTERLKFANGSSAWKIGDHEVRQMSAKAVMIEGNLYVPLKDIADYYHLNLVVNKNRTVRISKTASKEKTVIANTVKLAKADVDRLIELTNAHIRYANDRDFNRYAETFYTKPKAFVEDQAMFMVWMDASANKLKLRRIDFVSADDVNGTKRVIADVKWTDREMQIAYLFKDKQWKIGSLD</sequence>
<reference evidence="2 3" key="1">
    <citation type="submission" date="2018-10" db="EMBL/GenBank/DDBJ databases">
        <title>Cohnella sp. M2MS4P-1, whole genome shotgun sequence.</title>
        <authorList>
            <person name="Tuo L."/>
        </authorList>
    </citation>
    <scope>NUCLEOTIDE SEQUENCE [LARGE SCALE GENOMIC DNA]</scope>
    <source>
        <strain evidence="2 3">M2MS4P-1</strain>
    </source>
</reference>
<feature type="chain" id="PRO_5019775760" description="Copper amine oxidase N-terminal domain-containing protein" evidence="1">
    <location>
        <begin position="27"/>
        <end position="274"/>
    </location>
</feature>
<dbReference type="Proteomes" id="UP000282076">
    <property type="component" value="Unassembled WGS sequence"/>
</dbReference>
<dbReference type="RefSeq" id="WP_120974442.1">
    <property type="nucleotide sequence ID" value="NZ_RBZM01000002.1"/>
</dbReference>
<dbReference type="OrthoDB" id="1954422at2"/>
<keyword evidence="3" id="KW-1185">Reference proteome</keyword>
<accession>A0A494Y2B5</accession>
<evidence type="ECO:0000256" key="1">
    <source>
        <dbReference type="SAM" id="SignalP"/>
    </source>
</evidence>
<dbReference type="AlphaFoldDB" id="A0A494Y2B5"/>
<gene>
    <name evidence="2" type="ORF">D7Z26_02340</name>
</gene>
<organism evidence="2 3">
    <name type="scientific">Cohnella endophytica</name>
    <dbReference type="NCBI Taxonomy" id="2419778"/>
    <lineage>
        <taxon>Bacteria</taxon>
        <taxon>Bacillati</taxon>
        <taxon>Bacillota</taxon>
        <taxon>Bacilli</taxon>
        <taxon>Bacillales</taxon>
        <taxon>Paenibacillaceae</taxon>
        <taxon>Cohnella</taxon>
    </lineage>
</organism>
<feature type="signal peptide" evidence="1">
    <location>
        <begin position="1"/>
        <end position="26"/>
    </location>
</feature>
<proteinExistence type="predicted"/>
<evidence type="ECO:0000313" key="2">
    <source>
        <dbReference type="EMBL" id="RKP56849.1"/>
    </source>
</evidence>
<evidence type="ECO:0000313" key="3">
    <source>
        <dbReference type="Proteomes" id="UP000282076"/>
    </source>
</evidence>
<comment type="caution">
    <text evidence="2">The sequence shown here is derived from an EMBL/GenBank/DDBJ whole genome shotgun (WGS) entry which is preliminary data.</text>
</comment>